<dbReference type="Pfam" id="PF00149">
    <property type="entry name" value="Metallophos"/>
    <property type="match status" value="1"/>
</dbReference>
<dbReference type="GO" id="GO:0016791">
    <property type="term" value="F:phosphatase activity"/>
    <property type="evidence" value="ECO:0007669"/>
    <property type="project" value="TreeGrafter"/>
</dbReference>
<accession>A0A1W2E743</accession>
<keyword evidence="3" id="KW-1185">Reference proteome</keyword>
<evidence type="ECO:0000259" key="1">
    <source>
        <dbReference type="Pfam" id="PF00149"/>
    </source>
</evidence>
<dbReference type="EMBL" id="FWXR01000022">
    <property type="protein sequence ID" value="SMD05561.1"/>
    <property type="molecule type" value="Genomic_DNA"/>
</dbReference>
<dbReference type="InterPro" id="IPR004843">
    <property type="entry name" value="Calcineurin-like_PHP"/>
</dbReference>
<gene>
    <name evidence="2" type="ORF">SAMN06297251_12226</name>
</gene>
<evidence type="ECO:0000313" key="3">
    <source>
        <dbReference type="Proteomes" id="UP000192656"/>
    </source>
</evidence>
<dbReference type="Proteomes" id="UP000192656">
    <property type="component" value="Unassembled WGS sequence"/>
</dbReference>
<protein>
    <submittedName>
        <fullName evidence="2">Serine/threonine protein phosphatase 1</fullName>
    </submittedName>
</protein>
<dbReference type="GO" id="GO:0005737">
    <property type="term" value="C:cytoplasm"/>
    <property type="evidence" value="ECO:0007669"/>
    <property type="project" value="TreeGrafter"/>
</dbReference>
<dbReference type="InterPro" id="IPR050126">
    <property type="entry name" value="Ap4A_hydrolase"/>
</dbReference>
<reference evidence="2 3" key="1">
    <citation type="submission" date="2017-04" db="EMBL/GenBank/DDBJ databases">
        <authorList>
            <person name="Afonso C.L."/>
            <person name="Miller P.J."/>
            <person name="Scott M.A."/>
            <person name="Spackman E."/>
            <person name="Goraichik I."/>
            <person name="Dimitrov K.M."/>
            <person name="Suarez D.L."/>
            <person name="Swayne D.E."/>
        </authorList>
    </citation>
    <scope>NUCLEOTIDE SEQUENCE [LARGE SCALE GENOMIC DNA]</scope>
    <source>
        <strain evidence="2 3">CGMCC 1.10972</strain>
    </source>
</reference>
<dbReference type="RefSeq" id="WP_084412004.1">
    <property type="nucleotide sequence ID" value="NZ_FWXR01000022.1"/>
</dbReference>
<dbReference type="AlphaFoldDB" id="A0A1W2E743"/>
<dbReference type="InterPro" id="IPR029052">
    <property type="entry name" value="Metallo-depent_PP-like"/>
</dbReference>
<sequence>MDLLRRLGFRRKPADGTRAFADRLVSMTDDLIDALRPAPSVALDETGLPLRIVAIADTHGESRLFARLLQGLHGIETARDAAIYLLGDLVDRGPDSRGCLDIASRILRERPASRVFLGNHDEWFLRFLKGDLSEDEALNWLSQGGSETIESYGLAADGNLSRVKDAVIETAPDHLALLNEAEAIGLVGDFAFVHAGVDPAKPLDAQDPHDCVWIRAPFMRHEGPLSHVVVHGHTPQKGRRPTVTENRISIDTGACFVGTMTAVVIDRAAGSIDFYAVDRGGTFSEIAAHRLDRGFGTVLDRFGPSRPMAAKG</sequence>
<dbReference type="Gene3D" id="3.60.21.10">
    <property type="match status" value="1"/>
</dbReference>
<feature type="domain" description="Calcineurin-like phosphoesterase" evidence="1">
    <location>
        <begin position="50"/>
        <end position="235"/>
    </location>
</feature>
<dbReference type="SUPFAM" id="SSF56300">
    <property type="entry name" value="Metallo-dependent phosphatases"/>
    <property type="match status" value="1"/>
</dbReference>
<dbReference type="GO" id="GO:0110154">
    <property type="term" value="P:RNA decapping"/>
    <property type="evidence" value="ECO:0007669"/>
    <property type="project" value="TreeGrafter"/>
</dbReference>
<name>A0A1W2E743_9HYPH</name>
<dbReference type="PANTHER" id="PTHR42850:SF4">
    <property type="entry name" value="ZINC-DEPENDENT ENDOPOLYPHOSPHATASE"/>
    <property type="match status" value="1"/>
</dbReference>
<evidence type="ECO:0000313" key="2">
    <source>
        <dbReference type="EMBL" id="SMD05561.1"/>
    </source>
</evidence>
<organism evidence="2 3">
    <name type="scientific">Fulvimarina manganoxydans</name>
    <dbReference type="NCBI Taxonomy" id="937218"/>
    <lineage>
        <taxon>Bacteria</taxon>
        <taxon>Pseudomonadati</taxon>
        <taxon>Pseudomonadota</taxon>
        <taxon>Alphaproteobacteria</taxon>
        <taxon>Hyphomicrobiales</taxon>
        <taxon>Aurantimonadaceae</taxon>
        <taxon>Fulvimarina</taxon>
    </lineage>
</organism>
<dbReference type="GO" id="GO:0008803">
    <property type="term" value="F:bis(5'-nucleosyl)-tetraphosphatase (symmetrical) activity"/>
    <property type="evidence" value="ECO:0007669"/>
    <property type="project" value="TreeGrafter"/>
</dbReference>
<dbReference type="STRING" id="937218.SAMN06297251_12226"/>
<dbReference type="OrthoDB" id="9807890at2"/>
<dbReference type="PANTHER" id="PTHR42850">
    <property type="entry name" value="METALLOPHOSPHOESTERASE"/>
    <property type="match status" value="1"/>
</dbReference>
<proteinExistence type="predicted"/>